<reference evidence="1" key="1">
    <citation type="submission" date="2021-06" db="EMBL/GenBank/DDBJ databases">
        <authorList>
            <person name="Kallberg Y."/>
            <person name="Tangrot J."/>
            <person name="Rosling A."/>
        </authorList>
    </citation>
    <scope>NUCLEOTIDE SEQUENCE</scope>
    <source>
        <strain evidence="1">28 12/20/2015</strain>
    </source>
</reference>
<accession>A0ACA9LZ02</accession>
<proteinExistence type="predicted"/>
<protein>
    <submittedName>
        <fullName evidence="1">2826_t:CDS:1</fullName>
    </submittedName>
</protein>
<dbReference type="Proteomes" id="UP000789366">
    <property type="component" value="Unassembled WGS sequence"/>
</dbReference>
<sequence length="84" mass="9254">MSIAELSNYAEELKLGFSKDETYALIPIQTSGRHITGQDSVKKLALYIKENETNLEPKRIGELAHNLAKTGPTVIAQSSLLKLL</sequence>
<evidence type="ECO:0000313" key="2">
    <source>
        <dbReference type="Proteomes" id="UP000789366"/>
    </source>
</evidence>
<dbReference type="EMBL" id="CAJVPW010005790">
    <property type="protein sequence ID" value="CAG8560374.1"/>
    <property type="molecule type" value="Genomic_DNA"/>
</dbReference>
<gene>
    <name evidence="1" type="ORF">SPELUC_LOCUS5580</name>
</gene>
<organism evidence="1 2">
    <name type="scientific">Cetraspora pellucida</name>
    <dbReference type="NCBI Taxonomy" id="1433469"/>
    <lineage>
        <taxon>Eukaryota</taxon>
        <taxon>Fungi</taxon>
        <taxon>Fungi incertae sedis</taxon>
        <taxon>Mucoromycota</taxon>
        <taxon>Glomeromycotina</taxon>
        <taxon>Glomeromycetes</taxon>
        <taxon>Diversisporales</taxon>
        <taxon>Gigasporaceae</taxon>
        <taxon>Cetraspora</taxon>
    </lineage>
</organism>
<name>A0ACA9LZ02_9GLOM</name>
<comment type="caution">
    <text evidence="1">The sequence shown here is derived from an EMBL/GenBank/DDBJ whole genome shotgun (WGS) entry which is preliminary data.</text>
</comment>
<keyword evidence="2" id="KW-1185">Reference proteome</keyword>
<evidence type="ECO:0000313" key="1">
    <source>
        <dbReference type="EMBL" id="CAG8560374.1"/>
    </source>
</evidence>